<dbReference type="InterPro" id="IPR000522">
    <property type="entry name" value="ABC_transptr_permease_BtuC"/>
</dbReference>
<keyword evidence="4" id="KW-1003">Cell membrane</keyword>
<dbReference type="SUPFAM" id="SSF81345">
    <property type="entry name" value="ABC transporter involved in vitamin B12 uptake, BtuC"/>
    <property type="match status" value="1"/>
</dbReference>
<dbReference type="Gene3D" id="1.10.3470.10">
    <property type="entry name" value="ABC transporter involved in vitamin B12 uptake, BtuC"/>
    <property type="match status" value="1"/>
</dbReference>
<evidence type="ECO:0000256" key="5">
    <source>
        <dbReference type="ARBA" id="ARBA00022692"/>
    </source>
</evidence>
<keyword evidence="5 8" id="KW-0812">Transmembrane</keyword>
<feature type="transmembrane region" description="Helical" evidence="8">
    <location>
        <begin position="277"/>
        <end position="299"/>
    </location>
</feature>
<dbReference type="OrthoDB" id="9811721at2"/>
<dbReference type="PANTHER" id="PTHR30472:SF25">
    <property type="entry name" value="ABC TRANSPORTER PERMEASE PROTEIN MJ0876-RELATED"/>
    <property type="match status" value="1"/>
</dbReference>
<reference evidence="9 10" key="1">
    <citation type="submission" date="2014-02" db="EMBL/GenBank/DDBJ databases">
        <title>Genome sequence of Ureaplasma diversum strain 246.</title>
        <authorList>
            <person name="Sirand-Pugnet P."/>
            <person name="Breton M."/>
            <person name="Dordet-Frisoni E."/>
            <person name="Baranowski E."/>
            <person name="Barre A."/>
            <person name="Couture C."/>
            <person name="Dupuy V."/>
            <person name="Gaurivaud P."/>
            <person name="Jacob D."/>
            <person name="Lemaitre C."/>
            <person name="Manso-Silvan L."/>
            <person name="Nikolski M."/>
            <person name="Nouvel L.-X."/>
            <person name="Poumarat F."/>
            <person name="Tardy F."/>
            <person name="Thebault P."/>
            <person name="Theil S."/>
            <person name="Citti C."/>
            <person name="Thiaucourt F."/>
            <person name="Blanchard A."/>
        </authorList>
    </citation>
    <scope>NUCLEOTIDE SEQUENCE [LARGE SCALE GENOMIC DNA]</scope>
    <source>
        <strain evidence="9 10">NCTC 246</strain>
    </source>
</reference>
<dbReference type="Pfam" id="PF01032">
    <property type="entry name" value="FecCD"/>
    <property type="match status" value="1"/>
</dbReference>
<dbReference type="InterPro" id="IPR037294">
    <property type="entry name" value="ABC_BtuC-like"/>
</dbReference>
<name>A0A084EZL2_9BACT</name>
<dbReference type="GO" id="GO:0022857">
    <property type="term" value="F:transmembrane transporter activity"/>
    <property type="evidence" value="ECO:0007669"/>
    <property type="project" value="InterPro"/>
</dbReference>
<keyword evidence="10" id="KW-1185">Reference proteome</keyword>
<dbReference type="AlphaFoldDB" id="A0A084EZL2"/>
<feature type="transmembrane region" description="Helical" evidence="8">
    <location>
        <begin position="311"/>
        <end position="328"/>
    </location>
</feature>
<evidence type="ECO:0000256" key="4">
    <source>
        <dbReference type="ARBA" id="ARBA00022475"/>
    </source>
</evidence>
<keyword evidence="3" id="KW-0813">Transport</keyword>
<comment type="caution">
    <text evidence="9">The sequence shown here is derived from an EMBL/GenBank/DDBJ whole genome shotgun (WGS) entry which is preliminary data.</text>
</comment>
<keyword evidence="7 8" id="KW-0472">Membrane</keyword>
<evidence type="ECO:0000256" key="6">
    <source>
        <dbReference type="ARBA" id="ARBA00022989"/>
    </source>
</evidence>
<feature type="transmembrane region" description="Helical" evidence="8">
    <location>
        <begin position="85"/>
        <end position="106"/>
    </location>
</feature>
<feature type="transmembrane region" description="Helical" evidence="8">
    <location>
        <begin position="118"/>
        <end position="137"/>
    </location>
</feature>
<dbReference type="Proteomes" id="UP000028537">
    <property type="component" value="Unassembled WGS sequence"/>
</dbReference>
<evidence type="ECO:0000256" key="1">
    <source>
        <dbReference type="ARBA" id="ARBA00004651"/>
    </source>
</evidence>
<feature type="transmembrane region" description="Helical" evidence="8">
    <location>
        <begin position="55"/>
        <end position="73"/>
    </location>
</feature>
<dbReference type="GO" id="GO:0033214">
    <property type="term" value="P:siderophore-iron import into cell"/>
    <property type="evidence" value="ECO:0007669"/>
    <property type="project" value="TreeGrafter"/>
</dbReference>
<evidence type="ECO:0000256" key="3">
    <source>
        <dbReference type="ARBA" id="ARBA00022448"/>
    </source>
</evidence>
<feature type="transmembrane region" description="Helical" evidence="8">
    <location>
        <begin position="20"/>
        <end position="43"/>
    </location>
</feature>
<comment type="subcellular location">
    <subcellularLocation>
        <location evidence="1">Cell membrane</location>
        <topology evidence="1">Multi-pass membrane protein</topology>
    </subcellularLocation>
</comment>
<evidence type="ECO:0000256" key="2">
    <source>
        <dbReference type="ARBA" id="ARBA00007935"/>
    </source>
</evidence>
<dbReference type="EMBL" id="JFDP01000043">
    <property type="protein sequence ID" value="KEZ23404.1"/>
    <property type="molecule type" value="Genomic_DNA"/>
</dbReference>
<dbReference type="PANTHER" id="PTHR30472">
    <property type="entry name" value="FERRIC ENTEROBACTIN TRANSPORT SYSTEM PERMEASE PROTEIN"/>
    <property type="match status" value="1"/>
</dbReference>
<feature type="transmembrane region" description="Helical" evidence="8">
    <location>
        <begin position="193"/>
        <end position="211"/>
    </location>
</feature>
<evidence type="ECO:0000256" key="8">
    <source>
        <dbReference type="SAM" id="Phobius"/>
    </source>
</evidence>
<dbReference type="GO" id="GO:0005886">
    <property type="term" value="C:plasma membrane"/>
    <property type="evidence" value="ECO:0007669"/>
    <property type="project" value="UniProtKB-SubCell"/>
</dbReference>
<sequence>MNNISYFKPQQKPKTTKKIIVSISLIIGTIGIILLSVGLISHFSKLFILWENWKFVLQLVISGICLGIGGFLVQRITKNRVVDTSLMGMGNFNLVLISCLLVFLDLIKFQNHQQLEYIFPFIFLLGSLIVSFLINYVAKDSGVFISKKIIIAGIIINLLTIIFAQSARLFMSLENSARIKSLVLGNIAIKSDFEFSVSSLFMLIAIVWLGLRAKYIEHMCTSELIAIQLGINTKQLMQEILVCLSLLVAASYSLNGNLVFVGIFASHSAFRITKNQIFKGIFISGGFGLISTLFALLICKGLFNLEANQTAIFIPLLCGVYLLINLFIKRRQ</sequence>
<proteinExistence type="inferred from homology"/>
<evidence type="ECO:0000313" key="9">
    <source>
        <dbReference type="EMBL" id="KEZ23404.1"/>
    </source>
</evidence>
<feature type="transmembrane region" description="Helical" evidence="8">
    <location>
        <begin position="149"/>
        <end position="173"/>
    </location>
</feature>
<gene>
    <name evidence="9" type="ORF">UDIV_3040</name>
</gene>
<dbReference type="RefSeq" id="WP_051749422.1">
    <property type="nucleotide sequence ID" value="NZ_JFDP01000043.1"/>
</dbReference>
<protein>
    <submittedName>
        <fullName evidence="9">Ferrichrome ABC transporter</fullName>
    </submittedName>
</protein>
<organism evidence="9 10">
    <name type="scientific">Ureaplasma diversum NCTC 246</name>
    <dbReference type="NCBI Taxonomy" id="1188241"/>
    <lineage>
        <taxon>Bacteria</taxon>
        <taxon>Bacillati</taxon>
        <taxon>Mycoplasmatota</taxon>
        <taxon>Mycoplasmoidales</taxon>
        <taxon>Mycoplasmoidaceae</taxon>
        <taxon>Ureaplasma</taxon>
    </lineage>
</organism>
<accession>A0A084EZL2</accession>
<evidence type="ECO:0000313" key="10">
    <source>
        <dbReference type="Proteomes" id="UP000028537"/>
    </source>
</evidence>
<keyword evidence="6 8" id="KW-1133">Transmembrane helix</keyword>
<dbReference type="eggNOG" id="COG0609">
    <property type="taxonomic scope" value="Bacteria"/>
</dbReference>
<evidence type="ECO:0000256" key="7">
    <source>
        <dbReference type="ARBA" id="ARBA00023136"/>
    </source>
</evidence>
<comment type="similarity">
    <text evidence="2">Belongs to the binding-protein-dependent transport system permease family. FecCD subfamily.</text>
</comment>